<feature type="transmembrane region" description="Helical" evidence="9">
    <location>
        <begin position="336"/>
        <end position="356"/>
    </location>
</feature>
<keyword evidence="11" id="KW-1185">Reference proteome</keyword>
<feature type="transmembrane region" description="Helical" evidence="9">
    <location>
        <begin position="6"/>
        <end position="27"/>
    </location>
</feature>
<evidence type="ECO:0000256" key="3">
    <source>
        <dbReference type="ARBA" id="ARBA00022475"/>
    </source>
</evidence>
<evidence type="ECO:0000256" key="4">
    <source>
        <dbReference type="ARBA" id="ARBA00022692"/>
    </source>
</evidence>
<feature type="transmembrane region" description="Helical" evidence="9">
    <location>
        <begin position="135"/>
        <end position="161"/>
    </location>
</feature>
<feature type="transmembrane region" description="Helical" evidence="9">
    <location>
        <begin position="241"/>
        <end position="261"/>
    </location>
</feature>
<accession>A0ABY5W9N7</accession>
<dbReference type="InterPro" id="IPR052157">
    <property type="entry name" value="BCAA_transport_permease"/>
</dbReference>
<feature type="transmembrane region" description="Helical" evidence="9">
    <location>
        <begin position="267"/>
        <end position="287"/>
    </location>
</feature>
<dbReference type="RefSeq" id="WP_259866202.1">
    <property type="nucleotide sequence ID" value="NZ_BAAAST010000004.1"/>
</dbReference>
<evidence type="ECO:0000256" key="8">
    <source>
        <dbReference type="ARBA" id="ARBA00037998"/>
    </source>
</evidence>
<dbReference type="PANTHER" id="PTHR11795">
    <property type="entry name" value="BRANCHED-CHAIN AMINO ACID TRANSPORT SYSTEM PERMEASE PROTEIN LIVH"/>
    <property type="match status" value="1"/>
</dbReference>
<evidence type="ECO:0000256" key="6">
    <source>
        <dbReference type="ARBA" id="ARBA00022989"/>
    </source>
</evidence>
<feature type="transmembrane region" description="Helical" evidence="9">
    <location>
        <begin position="63"/>
        <end position="85"/>
    </location>
</feature>
<keyword evidence="4 9" id="KW-0812">Transmembrane</keyword>
<feature type="transmembrane region" description="Helical" evidence="9">
    <location>
        <begin position="517"/>
        <end position="535"/>
    </location>
</feature>
<evidence type="ECO:0000313" key="11">
    <source>
        <dbReference type="Proteomes" id="UP001059617"/>
    </source>
</evidence>
<proteinExistence type="inferred from homology"/>
<gene>
    <name evidence="10" type="ORF">Dfulv_21825</name>
</gene>
<keyword evidence="3" id="KW-1003">Cell membrane</keyword>
<dbReference type="EMBL" id="CP073720">
    <property type="protein sequence ID" value="UWP86733.1"/>
    <property type="molecule type" value="Genomic_DNA"/>
</dbReference>
<evidence type="ECO:0000313" key="10">
    <source>
        <dbReference type="EMBL" id="UWP86733.1"/>
    </source>
</evidence>
<reference evidence="10" key="2">
    <citation type="submission" date="2022-09" db="EMBL/GenBank/DDBJ databases">
        <title>Biosynthetic gene clusters of Dactylosporangioum fulvum.</title>
        <authorList>
            <person name="Caradec T."/>
        </authorList>
    </citation>
    <scope>NUCLEOTIDE SEQUENCE</scope>
    <source>
        <strain evidence="10">NRRL B-16292</strain>
    </source>
</reference>
<name>A0ABY5W9N7_9ACTN</name>
<comment type="subcellular location">
    <subcellularLocation>
        <location evidence="1">Cell membrane</location>
        <topology evidence="1">Multi-pass membrane protein</topology>
    </subcellularLocation>
</comment>
<comment type="similarity">
    <text evidence="8">Belongs to the binding-protein-dependent transport system permease family. LivHM subfamily.</text>
</comment>
<feature type="transmembrane region" description="Helical" evidence="9">
    <location>
        <begin position="467"/>
        <end position="486"/>
    </location>
</feature>
<feature type="transmembrane region" description="Helical" evidence="9">
    <location>
        <begin position="216"/>
        <end position="234"/>
    </location>
</feature>
<evidence type="ECO:0000256" key="7">
    <source>
        <dbReference type="ARBA" id="ARBA00023136"/>
    </source>
</evidence>
<feature type="transmembrane region" description="Helical" evidence="9">
    <location>
        <begin position="308"/>
        <end position="330"/>
    </location>
</feature>
<dbReference type="CDD" id="cd06582">
    <property type="entry name" value="TM_PBP1_LivH_like"/>
    <property type="match status" value="1"/>
</dbReference>
<sequence length="675" mass="70936">MHELIAYTIFGLVTAAIYSIAASGLVVTYTTSGVFNLAHGAFGMFGAFSYWQLRFGWGWPTWLALPLVVLILAPLFGCGLERLLMRKLTDATEATKLAVTIGVMLTLVGAALWIWDPQVSRPFPAFYAGNKVDIAGVFVTWDQLITLALGVLCAVGLRLLLYRTRIGLDMRAVVDDRSLVLLNGGRPDRAAMTSWAVGSMLAALAGVLIAPYLQLAVIPLTLLVVNAYAAAVIGKLRSLPMTFAGALVIGLAQSYAVGYLPTSTVPWLQSFPTTIPIIVLFLALLVLPHQRLRGHAARRSRESFPVPTYRMFVIGAGTLLIVATLLAMVLPTQPLFSMSTGLGLGIIGLSLVPLLGYGGQISLCQMTFAGVGALTFAHAAKDGNVLGLIAAFAVAAICGAITALPAIRLHGLYLALSTAAVASFCDLWLFGLPSITVFGYRVPLFESGSVPTARLDLGGVNVSDDRIYFVVLTVVFALMGLGVVALRRSRYGRMLLAMRESPAACATLGLRLTTVKLSVFALSAGMAGVGGALLAGLSGQTASTQFSFFASLPLLLLMMAGGAGMVSGALFGAVTLGLFSTFAHLSSLFNRGSQLLPGLVGLGLGEQPNGVAADIGRGLAKLSRRGAPAAPTEPESADHAENTATIAWEWSGMDQPLTDHERNLLDERLGIGAGR</sequence>
<feature type="transmembrane region" description="Helical" evidence="9">
    <location>
        <begin position="97"/>
        <end position="115"/>
    </location>
</feature>
<dbReference type="Proteomes" id="UP001059617">
    <property type="component" value="Chromosome"/>
</dbReference>
<feature type="transmembrane region" description="Helical" evidence="9">
    <location>
        <begin position="190"/>
        <end position="210"/>
    </location>
</feature>
<evidence type="ECO:0000256" key="9">
    <source>
        <dbReference type="SAM" id="Phobius"/>
    </source>
</evidence>
<protein>
    <submittedName>
        <fullName evidence="10">ABC transporter permease</fullName>
    </submittedName>
</protein>
<reference evidence="10" key="1">
    <citation type="submission" date="2021-04" db="EMBL/GenBank/DDBJ databases">
        <authorList>
            <person name="Hartkoorn R.C."/>
            <person name="Beaudoing E."/>
            <person name="Hot D."/>
        </authorList>
    </citation>
    <scope>NUCLEOTIDE SEQUENCE</scope>
    <source>
        <strain evidence="10">NRRL B-16292</strain>
    </source>
</reference>
<keyword evidence="5" id="KW-0029">Amino-acid transport</keyword>
<dbReference type="CDD" id="cd06581">
    <property type="entry name" value="TM_PBP1_LivM_like"/>
    <property type="match status" value="1"/>
</dbReference>
<dbReference type="Pfam" id="PF02653">
    <property type="entry name" value="BPD_transp_2"/>
    <property type="match status" value="2"/>
</dbReference>
<organism evidence="10 11">
    <name type="scientific">Dactylosporangium fulvum</name>
    <dbReference type="NCBI Taxonomy" id="53359"/>
    <lineage>
        <taxon>Bacteria</taxon>
        <taxon>Bacillati</taxon>
        <taxon>Actinomycetota</taxon>
        <taxon>Actinomycetes</taxon>
        <taxon>Micromonosporales</taxon>
        <taxon>Micromonosporaceae</taxon>
        <taxon>Dactylosporangium</taxon>
    </lineage>
</organism>
<feature type="transmembrane region" description="Helical" evidence="9">
    <location>
        <begin position="386"/>
        <end position="404"/>
    </location>
</feature>
<dbReference type="InterPro" id="IPR001851">
    <property type="entry name" value="ABC_transp_permease"/>
</dbReference>
<dbReference type="InterPro" id="IPR043428">
    <property type="entry name" value="LivM-like"/>
</dbReference>
<evidence type="ECO:0000256" key="2">
    <source>
        <dbReference type="ARBA" id="ARBA00022448"/>
    </source>
</evidence>
<feature type="transmembrane region" description="Helical" evidence="9">
    <location>
        <begin position="555"/>
        <end position="579"/>
    </location>
</feature>
<keyword evidence="2" id="KW-0813">Transport</keyword>
<evidence type="ECO:0000256" key="5">
    <source>
        <dbReference type="ARBA" id="ARBA00022970"/>
    </source>
</evidence>
<dbReference type="PANTHER" id="PTHR11795:SF450">
    <property type="entry name" value="ABC TRANSPORTER PERMEASE PROTEIN"/>
    <property type="match status" value="1"/>
</dbReference>
<evidence type="ECO:0000256" key="1">
    <source>
        <dbReference type="ARBA" id="ARBA00004651"/>
    </source>
</evidence>
<keyword evidence="7 9" id="KW-0472">Membrane</keyword>
<keyword evidence="6 9" id="KW-1133">Transmembrane helix</keyword>
<feature type="transmembrane region" description="Helical" evidence="9">
    <location>
        <begin position="34"/>
        <end position="51"/>
    </location>
</feature>